<dbReference type="InterPro" id="IPR036390">
    <property type="entry name" value="WH_DNA-bd_sf"/>
</dbReference>
<dbReference type="InterPro" id="IPR036388">
    <property type="entry name" value="WH-like_DNA-bd_sf"/>
</dbReference>
<dbReference type="Pfam" id="PF01047">
    <property type="entry name" value="MarR"/>
    <property type="match status" value="1"/>
</dbReference>
<proteinExistence type="predicted"/>
<dbReference type="PRINTS" id="PR00598">
    <property type="entry name" value="HTHMARR"/>
</dbReference>
<dbReference type="SUPFAM" id="SSF46785">
    <property type="entry name" value="Winged helix' DNA-binding domain"/>
    <property type="match status" value="1"/>
</dbReference>
<keyword evidence="3" id="KW-0804">Transcription</keyword>
<protein>
    <submittedName>
        <fullName evidence="5">MarR family winged helix-turn-helix transcriptional regulator</fullName>
    </submittedName>
</protein>
<dbReference type="Gene3D" id="1.10.10.10">
    <property type="entry name" value="Winged helix-like DNA-binding domain superfamily/Winged helix DNA-binding domain"/>
    <property type="match status" value="1"/>
</dbReference>
<dbReference type="PANTHER" id="PTHR42756">
    <property type="entry name" value="TRANSCRIPTIONAL REGULATOR, MARR"/>
    <property type="match status" value="1"/>
</dbReference>
<keyword evidence="2" id="KW-0238">DNA-binding</keyword>
<keyword evidence="1" id="KW-0805">Transcription regulation</keyword>
<evidence type="ECO:0000259" key="4">
    <source>
        <dbReference type="PROSITE" id="PS50995"/>
    </source>
</evidence>
<evidence type="ECO:0000313" key="5">
    <source>
        <dbReference type="EMBL" id="MFC7322060.1"/>
    </source>
</evidence>
<dbReference type="PANTHER" id="PTHR42756:SF1">
    <property type="entry name" value="TRANSCRIPTIONAL REPRESSOR OF EMRAB OPERON"/>
    <property type="match status" value="1"/>
</dbReference>
<keyword evidence="6" id="KW-1185">Reference proteome</keyword>
<reference evidence="6" key="1">
    <citation type="journal article" date="2019" name="Int. J. Syst. Evol. Microbiol.">
        <title>The Global Catalogue of Microorganisms (GCM) 10K type strain sequencing project: providing services to taxonomists for standard genome sequencing and annotation.</title>
        <authorList>
            <consortium name="The Broad Institute Genomics Platform"/>
            <consortium name="The Broad Institute Genome Sequencing Center for Infectious Disease"/>
            <person name="Wu L."/>
            <person name="Ma J."/>
        </authorList>
    </citation>
    <scope>NUCLEOTIDE SEQUENCE [LARGE SCALE GENOMIC DNA]</scope>
    <source>
        <strain evidence="6">CCUG 73951</strain>
    </source>
</reference>
<evidence type="ECO:0000256" key="1">
    <source>
        <dbReference type="ARBA" id="ARBA00023015"/>
    </source>
</evidence>
<evidence type="ECO:0000313" key="6">
    <source>
        <dbReference type="Proteomes" id="UP001596494"/>
    </source>
</evidence>
<accession>A0ABW2K7C9</accession>
<dbReference type="PROSITE" id="PS50995">
    <property type="entry name" value="HTH_MARR_2"/>
    <property type="match status" value="1"/>
</dbReference>
<dbReference type="InterPro" id="IPR000835">
    <property type="entry name" value="HTH_MarR-typ"/>
</dbReference>
<evidence type="ECO:0000256" key="3">
    <source>
        <dbReference type="ARBA" id="ARBA00023163"/>
    </source>
</evidence>
<dbReference type="Proteomes" id="UP001596494">
    <property type="component" value="Unassembled WGS sequence"/>
</dbReference>
<dbReference type="EMBL" id="JBHTBY010000012">
    <property type="protein sequence ID" value="MFC7322060.1"/>
    <property type="molecule type" value="Genomic_DNA"/>
</dbReference>
<comment type="caution">
    <text evidence="5">The sequence shown here is derived from an EMBL/GenBank/DDBJ whole genome shotgun (WGS) entry which is preliminary data.</text>
</comment>
<organism evidence="5 6">
    <name type="scientific">Halobacillus campisalis</name>
    <dbReference type="NCBI Taxonomy" id="435909"/>
    <lineage>
        <taxon>Bacteria</taxon>
        <taxon>Bacillati</taxon>
        <taxon>Bacillota</taxon>
        <taxon>Bacilli</taxon>
        <taxon>Bacillales</taxon>
        <taxon>Bacillaceae</taxon>
        <taxon>Halobacillus</taxon>
    </lineage>
</organism>
<dbReference type="SMART" id="SM00347">
    <property type="entry name" value="HTH_MARR"/>
    <property type="match status" value="1"/>
</dbReference>
<dbReference type="RefSeq" id="WP_289216971.1">
    <property type="nucleotide sequence ID" value="NZ_JAPVRC010000010.1"/>
</dbReference>
<sequence length="149" mass="17078">MRREIEPLLGYNFNVISHFIQNKYNRKLSEYGLTSSQAKVIYFLSAHGSQNQTDLQNRLYIKASSMNGIIESLMKNECITKESSKEDKRTKVIHLTEKGEKLEQTIWSVVLELEEEIGEGITKEEQLAMISLMKKIQKNIRPDAQGGGK</sequence>
<gene>
    <name evidence="5" type="ORF">ACFQMN_14385</name>
</gene>
<name>A0ABW2K7C9_9BACI</name>
<feature type="domain" description="HTH marR-type" evidence="4">
    <location>
        <begin position="1"/>
        <end position="138"/>
    </location>
</feature>
<evidence type="ECO:0000256" key="2">
    <source>
        <dbReference type="ARBA" id="ARBA00023125"/>
    </source>
</evidence>